<evidence type="ECO:0000313" key="2">
    <source>
        <dbReference type="EMBL" id="QLH15194.1"/>
    </source>
</evidence>
<evidence type="ECO:0000313" key="3">
    <source>
        <dbReference type="Proteomes" id="UP000509322"/>
    </source>
</evidence>
<dbReference type="EMBL" id="CP058690">
    <property type="protein sequence ID" value="QLH15194.1"/>
    <property type="molecule type" value="Genomic_DNA"/>
</dbReference>
<feature type="transmembrane region" description="Helical" evidence="1">
    <location>
        <begin position="82"/>
        <end position="110"/>
    </location>
</feature>
<reference evidence="2 3" key="1">
    <citation type="submission" date="2020-07" db="EMBL/GenBank/DDBJ databases">
        <title>The complete genome of Paracoccus pantotrophus ACCC 10489.</title>
        <authorList>
            <person name="Si Y."/>
        </authorList>
    </citation>
    <scope>NUCLEOTIDE SEQUENCE [LARGE SCALE GENOMIC DNA]</scope>
    <source>
        <strain evidence="3">ACCC 10489</strain>
    </source>
</reference>
<feature type="transmembrane region" description="Helical" evidence="1">
    <location>
        <begin position="53"/>
        <end position="70"/>
    </location>
</feature>
<feature type="transmembrane region" description="Helical" evidence="1">
    <location>
        <begin position="116"/>
        <end position="132"/>
    </location>
</feature>
<evidence type="ECO:0000256" key="1">
    <source>
        <dbReference type="SAM" id="Phobius"/>
    </source>
</evidence>
<dbReference type="Proteomes" id="UP000509322">
    <property type="component" value="Chromosome 2"/>
</dbReference>
<sequence>MRKAGHLAYIAALTMMAFVGLAYEDLSPGLAFRDADGPFFCRDLFSSGGDDDAMIGSFGIFVAPLAFRLLRLNRAVARYEIVLFWICAGLVCLSLMLATMDCASIFYTAFVLPDPLLAGGLIALPLAAFLVMRSRAEG</sequence>
<keyword evidence="1" id="KW-0812">Transmembrane</keyword>
<accession>A0A7H9BUY8</accession>
<name>A0A7H9BUY8_PARPN</name>
<gene>
    <name evidence="2" type="ORF">HYQ43_13260</name>
</gene>
<keyword evidence="1" id="KW-1133">Transmembrane helix</keyword>
<keyword evidence="1" id="KW-0472">Membrane</keyword>
<dbReference type="AlphaFoldDB" id="A0A7H9BUY8"/>
<protein>
    <submittedName>
        <fullName evidence="2">Uncharacterized protein</fullName>
    </submittedName>
</protein>
<dbReference type="RefSeq" id="WP_024845572.1">
    <property type="nucleotide sequence ID" value="NZ_CP038203.1"/>
</dbReference>
<proteinExistence type="predicted"/>
<organism evidence="2 3">
    <name type="scientific">Paracoccus pantotrophus</name>
    <name type="common">Thiosphaera pantotropha</name>
    <dbReference type="NCBI Taxonomy" id="82367"/>
    <lineage>
        <taxon>Bacteria</taxon>
        <taxon>Pseudomonadati</taxon>
        <taxon>Pseudomonadota</taxon>
        <taxon>Alphaproteobacteria</taxon>
        <taxon>Rhodobacterales</taxon>
        <taxon>Paracoccaceae</taxon>
        <taxon>Paracoccus</taxon>
    </lineage>
</organism>
<feature type="transmembrane region" description="Helical" evidence="1">
    <location>
        <begin position="7"/>
        <end position="23"/>
    </location>
</feature>